<proteinExistence type="predicted"/>
<name>A0ABS9VVJ8_9BIFI</name>
<evidence type="ECO:0000313" key="1">
    <source>
        <dbReference type="EMBL" id="MCH9276099.1"/>
    </source>
</evidence>
<keyword evidence="2" id="KW-1185">Reference proteome</keyword>
<protein>
    <submittedName>
        <fullName evidence="1">Uncharacterized protein</fullName>
    </submittedName>
</protein>
<reference evidence="1 2" key="1">
    <citation type="journal article" date="2021" name="Environ. Microbiol.">
        <title>Genetic insights into the dark matter of the mammalian gut microbiota through targeted genome reconstruction.</title>
        <authorList>
            <person name="Lugli G.A."/>
            <person name="Alessandri G."/>
            <person name="Milani C."/>
            <person name="Viappiani A."/>
            <person name="Fontana F."/>
            <person name="Tarracchini C."/>
            <person name="Mancabelli L."/>
            <person name="Argentini C."/>
            <person name="Ruiz L."/>
            <person name="Margolles A."/>
            <person name="van Sinderen D."/>
            <person name="Turroni F."/>
            <person name="Ventura M."/>
        </authorList>
    </citation>
    <scope>NUCLEOTIDE SEQUENCE [LARGE SCALE GENOMIC DNA]</scope>
    <source>
        <strain evidence="1 2">MA1</strain>
    </source>
</reference>
<evidence type="ECO:0000313" key="2">
    <source>
        <dbReference type="Proteomes" id="UP000710815"/>
    </source>
</evidence>
<reference evidence="1 2" key="2">
    <citation type="journal article" date="2021" name="Syst. Appl. Microbiol.">
        <title>Phylogenetic classification of ten novel species belonging to the genus Bifidobacterium comprising B. phasiani sp. nov., B. pongonis sp. nov., B. saguinibicoloris sp. nov., B. colobi sp. nov., B. simiiventris sp. nov., B. santillanense sp. nov., B. miconis sp. nov., B. amazonense sp. nov., B. pluvialisilvae sp. nov., and B. miconisargentati sp. nov.</title>
        <authorList>
            <person name="Lugli G.A."/>
            <person name="Calvete-Torre I."/>
            <person name="Alessandri G."/>
            <person name="Milani C."/>
            <person name="Turroni F."/>
            <person name="Laiolo P."/>
            <person name="Ossiprandi M.C."/>
            <person name="Margolles A."/>
            <person name="Ruiz L."/>
            <person name="Ventura M."/>
        </authorList>
    </citation>
    <scope>NUCLEOTIDE SEQUENCE [LARGE SCALE GENOMIC DNA]</scope>
    <source>
        <strain evidence="1 2">MA1</strain>
    </source>
</reference>
<accession>A0ABS9VVJ8</accession>
<dbReference type="EMBL" id="JAFEJT020000027">
    <property type="protein sequence ID" value="MCH9276099.1"/>
    <property type="molecule type" value="Genomic_DNA"/>
</dbReference>
<organism evidence="1 2">
    <name type="scientific">Bifidobacterium amazonense</name>
    <dbReference type="NCBI Taxonomy" id="2809027"/>
    <lineage>
        <taxon>Bacteria</taxon>
        <taxon>Bacillati</taxon>
        <taxon>Actinomycetota</taxon>
        <taxon>Actinomycetes</taxon>
        <taxon>Bifidobacteriales</taxon>
        <taxon>Bifidobacteriaceae</taxon>
        <taxon>Bifidobacterium</taxon>
    </lineage>
</organism>
<sequence length="84" mass="8986">MTKVTLFNEGFREVRRSAGVMAELNKQAQAMASRANSIKTKAKAEYEADESIPTEHGSVARVKAANSTAAVDNALFGTLNKAIT</sequence>
<dbReference type="RefSeq" id="WP_241513801.1">
    <property type="nucleotide sequence ID" value="NZ_JAFEJT020000027.1"/>
</dbReference>
<gene>
    <name evidence="1" type="ORF">JS533_007405</name>
</gene>
<dbReference type="Proteomes" id="UP000710815">
    <property type="component" value="Unassembled WGS sequence"/>
</dbReference>
<comment type="caution">
    <text evidence="1">The sequence shown here is derived from an EMBL/GenBank/DDBJ whole genome shotgun (WGS) entry which is preliminary data.</text>
</comment>